<gene>
    <name evidence="2" type="ORF">FYJ39_12360</name>
</gene>
<sequence length="479" mass="52826">MANILQVTPPGVNTDNKTLSTGQEAKHAADSQLIQNPVDLSRVTRADGREGGKTEDAARENSYNNIIDYGSNYGAFVKSLGENQELSALMERLLFADLAGAGRLGQAEMGALMDQLAAAITMDSPQRLLEFIMGQAGSQIRFGGAFFDGLRMLLAEGNSGYLRDTALEFLKAYNSYSSGAHLLEQIRTLGEDISQLMLRQYREEFRDLLQQMNWKAAEGDTAANGALLNGRLIPFLSSYISKTHDYGGIRDAAMLLIMNAVRYEGGSEERLTRLFGEMAADGSFARIFKGDPEEILAELLREGTRAYQSGKGGFAGELSALLEKGAAGQAGLEHIQHFFTAMNGLLVNESVFMPLLHLIIPFQYEGENVISEMWVDPDGERESSQEGRRIKLFLKFDIKSLGKFEMIMNIVNGEADVSLYVPQGLAGKGREIETGVEGILKKNGISFKHLLIGRCVKDSRVEEVFPEIREKEKRINVRI</sequence>
<organism evidence="2 3">
    <name type="scientific">Clostridium porci</name>
    <dbReference type="NCBI Taxonomy" id="2605778"/>
    <lineage>
        <taxon>Bacteria</taxon>
        <taxon>Bacillati</taxon>
        <taxon>Bacillota</taxon>
        <taxon>Clostridia</taxon>
        <taxon>Eubacteriales</taxon>
        <taxon>Clostridiaceae</taxon>
        <taxon>Clostridium</taxon>
    </lineage>
</organism>
<protein>
    <recommendedName>
        <fullName evidence="4">Flagellar hook-length control protein FliK</fullName>
    </recommendedName>
</protein>
<feature type="compositionally biased region" description="Polar residues" evidence="1">
    <location>
        <begin position="11"/>
        <end position="23"/>
    </location>
</feature>
<feature type="compositionally biased region" description="Basic and acidic residues" evidence="1">
    <location>
        <begin position="42"/>
        <end position="57"/>
    </location>
</feature>
<dbReference type="EMBL" id="VUMD01000010">
    <property type="protein sequence ID" value="MSS37346.1"/>
    <property type="molecule type" value="Genomic_DNA"/>
</dbReference>
<accession>A0A7X2TDW6</accession>
<keyword evidence="3" id="KW-1185">Reference proteome</keyword>
<reference evidence="2 3" key="1">
    <citation type="submission" date="2019-08" db="EMBL/GenBank/DDBJ databases">
        <title>In-depth cultivation of the pig gut microbiome towards novel bacterial diversity and tailored functional studies.</title>
        <authorList>
            <person name="Wylensek D."/>
            <person name="Hitch T.C.A."/>
            <person name="Clavel T."/>
        </authorList>
    </citation>
    <scope>NUCLEOTIDE SEQUENCE [LARGE SCALE GENOMIC DNA]</scope>
    <source>
        <strain evidence="2 3">WCA-389-WT-23D1</strain>
    </source>
</reference>
<evidence type="ECO:0008006" key="4">
    <source>
        <dbReference type="Google" id="ProtNLM"/>
    </source>
</evidence>
<evidence type="ECO:0000313" key="2">
    <source>
        <dbReference type="EMBL" id="MSS37346.1"/>
    </source>
</evidence>
<evidence type="ECO:0000313" key="3">
    <source>
        <dbReference type="Proteomes" id="UP000429958"/>
    </source>
</evidence>
<evidence type="ECO:0000256" key="1">
    <source>
        <dbReference type="SAM" id="MobiDB-lite"/>
    </source>
</evidence>
<dbReference type="AlphaFoldDB" id="A0A7X2TDW6"/>
<name>A0A7X2TDW6_9CLOT</name>
<feature type="region of interest" description="Disordered" evidence="1">
    <location>
        <begin position="1"/>
        <end position="57"/>
    </location>
</feature>
<dbReference type="Proteomes" id="UP000429958">
    <property type="component" value="Unassembled WGS sequence"/>
</dbReference>
<proteinExistence type="predicted"/>
<dbReference type="RefSeq" id="WP_154472774.1">
    <property type="nucleotide sequence ID" value="NZ_DBEWUL010000125.1"/>
</dbReference>
<comment type="caution">
    <text evidence="2">The sequence shown here is derived from an EMBL/GenBank/DDBJ whole genome shotgun (WGS) entry which is preliminary data.</text>
</comment>